<protein>
    <submittedName>
        <fullName evidence="2">Uncharacterized protein</fullName>
    </submittedName>
</protein>
<accession>A0A147HTD6</accession>
<sequence length="83" mass="8795">MLEHALILAGGGAAVVATILIAARAFDFGTWNGKGNLIALPFLVFMITFSQIMGRNALHSWMWVIGGTILAAAGASLIRRIAR</sequence>
<dbReference type="EMBL" id="LDTD01000127">
    <property type="protein sequence ID" value="KTT68101.1"/>
    <property type="molecule type" value="Genomic_DNA"/>
</dbReference>
<reference evidence="2 3" key="1">
    <citation type="journal article" date="2016" name="Front. Microbiol.">
        <title>Genomic Resource of Rice Seed Associated Bacteria.</title>
        <authorList>
            <person name="Midha S."/>
            <person name="Bansal K."/>
            <person name="Sharma S."/>
            <person name="Kumar N."/>
            <person name="Patil P.P."/>
            <person name="Chaudhry V."/>
            <person name="Patil P.B."/>
        </authorList>
    </citation>
    <scope>NUCLEOTIDE SEQUENCE [LARGE SCALE GENOMIC DNA]</scope>
    <source>
        <strain evidence="2 3">NS319</strain>
    </source>
</reference>
<comment type="caution">
    <text evidence="2">The sequence shown here is derived from an EMBL/GenBank/DDBJ whole genome shotgun (WGS) entry which is preliminary data.</text>
</comment>
<evidence type="ECO:0000313" key="2">
    <source>
        <dbReference type="EMBL" id="KTT68101.1"/>
    </source>
</evidence>
<dbReference type="Proteomes" id="UP000072867">
    <property type="component" value="Unassembled WGS sequence"/>
</dbReference>
<dbReference type="PATRIC" id="fig|33051.3.peg.548"/>
<feature type="transmembrane region" description="Helical" evidence="1">
    <location>
        <begin position="37"/>
        <end position="54"/>
    </location>
</feature>
<feature type="transmembrane region" description="Helical" evidence="1">
    <location>
        <begin position="6"/>
        <end position="25"/>
    </location>
</feature>
<gene>
    <name evidence="2" type="ORF">NS319_15440</name>
</gene>
<keyword evidence="1" id="KW-0812">Transmembrane</keyword>
<keyword evidence="1" id="KW-1133">Transmembrane helix</keyword>
<proteinExistence type="predicted"/>
<organism evidence="2 3">
    <name type="scientific">Sphingomonas sanguinis</name>
    <dbReference type="NCBI Taxonomy" id="33051"/>
    <lineage>
        <taxon>Bacteria</taxon>
        <taxon>Pseudomonadati</taxon>
        <taxon>Pseudomonadota</taxon>
        <taxon>Alphaproteobacteria</taxon>
        <taxon>Sphingomonadales</taxon>
        <taxon>Sphingomonadaceae</taxon>
        <taxon>Sphingomonas</taxon>
    </lineage>
</organism>
<dbReference type="AlphaFoldDB" id="A0A147HTD6"/>
<evidence type="ECO:0000313" key="3">
    <source>
        <dbReference type="Proteomes" id="UP000072867"/>
    </source>
</evidence>
<feature type="transmembrane region" description="Helical" evidence="1">
    <location>
        <begin position="60"/>
        <end position="78"/>
    </location>
</feature>
<evidence type="ECO:0000256" key="1">
    <source>
        <dbReference type="SAM" id="Phobius"/>
    </source>
</evidence>
<dbReference type="RefSeq" id="WP_058734399.1">
    <property type="nucleotide sequence ID" value="NZ_LDTD01000127.1"/>
</dbReference>
<name>A0A147HTD6_9SPHN</name>
<keyword evidence="1" id="KW-0472">Membrane</keyword>